<dbReference type="EMBL" id="CM056744">
    <property type="protein sequence ID" value="KAJ8665936.1"/>
    <property type="molecule type" value="Genomic_DNA"/>
</dbReference>
<organism evidence="1 2">
    <name type="scientific">Eretmocerus hayati</name>
    <dbReference type="NCBI Taxonomy" id="131215"/>
    <lineage>
        <taxon>Eukaryota</taxon>
        <taxon>Metazoa</taxon>
        <taxon>Ecdysozoa</taxon>
        <taxon>Arthropoda</taxon>
        <taxon>Hexapoda</taxon>
        <taxon>Insecta</taxon>
        <taxon>Pterygota</taxon>
        <taxon>Neoptera</taxon>
        <taxon>Endopterygota</taxon>
        <taxon>Hymenoptera</taxon>
        <taxon>Apocrita</taxon>
        <taxon>Proctotrupomorpha</taxon>
        <taxon>Chalcidoidea</taxon>
        <taxon>Aphelinidae</taxon>
        <taxon>Aphelininae</taxon>
        <taxon>Eretmocerus</taxon>
    </lineage>
</organism>
<dbReference type="Proteomes" id="UP001239111">
    <property type="component" value="Chromosome 4"/>
</dbReference>
<evidence type="ECO:0000313" key="2">
    <source>
        <dbReference type="Proteomes" id="UP001239111"/>
    </source>
</evidence>
<evidence type="ECO:0000313" key="1">
    <source>
        <dbReference type="EMBL" id="KAJ8665936.1"/>
    </source>
</evidence>
<protein>
    <submittedName>
        <fullName evidence="1">Uncharacterized protein</fullName>
    </submittedName>
</protein>
<keyword evidence="2" id="KW-1185">Reference proteome</keyword>
<accession>A0ACC2N5G2</accession>
<sequence length="206" mass="23465">MDFSGDESEYDEVKAERFHAVFKYEDIEKFLREADDLIYLEMKVILVFGICGGMTCDDMVELQLSNVSNIASPTRNHQDDQNLLQYNVTITDAKTSAPRSFVIDSIYYSIVQDYIALRPINCDSSKFFLSYSNGQCSGQNMERNRPGEVARSIAAYLGLKNPSDFTGLSFRRTAAALRTKAVKSFRDWSSKTVAYEYIEKSNNHTF</sequence>
<reference evidence="1" key="1">
    <citation type="submission" date="2023-04" db="EMBL/GenBank/DDBJ databases">
        <title>A chromosome-level genome assembly of the parasitoid wasp Eretmocerus hayati.</title>
        <authorList>
            <person name="Zhong Y."/>
            <person name="Liu S."/>
            <person name="Liu Y."/>
        </authorList>
    </citation>
    <scope>NUCLEOTIDE SEQUENCE</scope>
    <source>
        <strain evidence="1">ZJU_SS_LIU_2023</strain>
    </source>
</reference>
<proteinExistence type="predicted"/>
<gene>
    <name evidence="1" type="ORF">QAD02_007598</name>
</gene>
<name>A0ACC2N5G2_9HYME</name>
<comment type="caution">
    <text evidence="1">The sequence shown here is derived from an EMBL/GenBank/DDBJ whole genome shotgun (WGS) entry which is preliminary data.</text>
</comment>